<dbReference type="InterPro" id="IPR004839">
    <property type="entry name" value="Aminotransferase_I/II_large"/>
</dbReference>
<dbReference type="EMBL" id="FWZX01000006">
    <property type="protein sequence ID" value="SMF17182.1"/>
    <property type="molecule type" value="Genomic_DNA"/>
</dbReference>
<dbReference type="EC" id="2.6.1.1" evidence="3"/>
<organism evidence="9 10">
    <name type="scientific">Tistlia consotensis USBA 355</name>
    <dbReference type="NCBI Taxonomy" id="560819"/>
    <lineage>
        <taxon>Bacteria</taxon>
        <taxon>Pseudomonadati</taxon>
        <taxon>Pseudomonadota</taxon>
        <taxon>Alphaproteobacteria</taxon>
        <taxon>Rhodospirillales</taxon>
        <taxon>Rhodovibrionaceae</taxon>
        <taxon>Tistlia</taxon>
    </lineage>
</organism>
<protein>
    <recommendedName>
        <fullName evidence="3">aspartate transaminase</fullName>
        <ecNumber evidence="3">2.6.1.1</ecNumber>
    </recommendedName>
</protein>
<comment type="cofactor">
    <cofactor evidence="1">
        <name>pyridoxal 5'-phosphate</name>
        <dbReference type="ChEBI" id="CHEBI:597326"/>
    </cofactor>
</comment>
<proteinExistence type="inferred from homology"/>
<evidence type="ECO:0000259" key="8">
    <source>
        <dbReference type="Pfam" id="PF00155"/>
    </source>
</evidence>
<dbReference type="GO" id="GO:0006520">
    <property type="term" value="P:amino acid metabolic process"/>
    <property type="evidence" value="ECO:0007669"/>
    <property type="project" value="InterPro"/>
</dbReference>
<sequence length="384" mass="41304">MPVSRLKDIPGIGVDRMGDLADAAGDAELLRLENLDTDIRPPEAALAATRRAIEDDAANSYLPFLGQWPLREAAVEHVRRLSGVDYGGPEACVITAGGLSGILNALLALLEPGDRVLLPAPIYAGLINRVRLAGGEPVFVPTQPTPEGWRLDRDAVRAMAGRGIRVVLAMSPAMPTGCWFDAEDWAVLAELCRAEDAWLLYDAAMERLLYDGRGYLHPASLPGMAERTITVDSVSKHYRMIGWRVGWVVGPKRIVPDIGLVGIHNVVCQVGIAMAAAHAALTCEDDGLAAAVAEWQARRDRILEELSGLPVIPPAGGWSMLLDCAPLGLTGAEASRRLFEKGRVAATPMDGWGPGSERYLRFVFANEPVARLAGLGERLRRAFG</sequence>
<dbReference type="PANTHER" id="PTHR46383">
    <property type="entry name" value="ASPARTATE AMINOTRANSFERASE"/>
    <property type="match status" value="1"/>
</dbReference>
<dbReference type="CDD" id="cd00609">
    <property type="entry name" value="AAT_like"/>
    <property type="match status" value="1"/>
</dbReference>
<evidence type="ECO:0000256" key="6">
    <source>
        <dbReference type="ARBA" id="ARBA00022898"/>
    </source>
</evidence>
<dbReference type="Gene3D" id="3.40.640.10">
    <property type="entry name" value="Type I PLP-dependent aspartate aminotransferase-like (Major domain)"/>
    <property type="match status" value="1"/>
</dbReference>
<evidence type="ECO:0000256" key="3">
    <source>
        <dbReference type="ARBA" id="ARBA00012753"/>
    </source>
</evidence>
<evidence type="ECO:0000256" key="2">
    <source>
        <dbReference type="ARBA" id="ARBA00007441"/>
    </source>
</evidence>
<dbReference type="Pfam" id="PF00155">
    <property type="entry name" value="Aminotran_1_2"/>
    <property type="match status" value="1"/>
</dbReference>
<dbReference type="GO" id="GO:0030170">
    <property type="term" value="F:pyridoxal phosphate binding"/>
    <property type="evidence" value="ECO:0007669"/>
    <property type="project" value="InterPro"/>
</dbReference>
<evidence type="ECO:0000313" key="9">
    <source>
        <dbReference type="EMBL" id="SMF17182.1"/>
    </source>
</evidence>
<name>A0A1Y6BS64_9PROT</name>
<dbReference type="GO" id="GO:0004069">
    <property type="term" value="F:L-aspartate:2-oxoglutarate aminotransferase activity"/>
    <property type="evidence" value="ECO:0007669"/>
    <property type="project" value="UniProtKB-EC"/>
</dbReference>
<evidence type="ECO:0000256" key="1">
    <source>
        <dbReference type="ARBA" id="ARBA00001933"/>
    </source>
</evidence>
<dbReference type="InterPro" id="IPR050596">
    <property type="entry name" value="AspAT/PAT-like"/>
</dbReference>
<evidence type="ECO:0000256" key="7">
    <source>
        <dbReference type="ARBA" id="ARBA00049185"/>
    </source>
</evidence>
<keyword evidence="10" id="KW-1185">Reference proteome</keyword>
<dbReference type="AlphaFoldDB" id="A0A1Y6BS64"/>
<evidence type="ECO:0000256" key="5">
    <source>
        <dbReference type="ARBA" id="ARBA00022679"/>
    </source>
</evidence>
<keyword evidence="4 9" id="KW-0032">Aminotransferase</keyword>
<dbReference type="STRING" id="560819.SAMN05428998_10686"/>
<evidence type="ECO:0000313" key="10">
    <source>
        <dbReference type="Proteomes" id="UP000192917"/>
    </source>
</evidence>
<dbReference type="RefSeq" id="WP_085122545.1">
    <property type="nucleotide sequence ID" value="NZ_FWZX01000006.1"/>
</dbReference>
<keyword evidence="5 9" id="KW-0808">Transferase</keyword>
<dbReference type="InterPro" id="IPR015421">
    <property type="entry name" value="PyrdxlP-dep_Trfase_major"/>
</dbReference>
<dbReference type="Proteomes" id="UP000192917">
    <property type="component" value="Unassembled WGS sequence"/>
</dbReference>
<keyword evidence="6" id="KW-0663">Pyridoxal phosphate</keyword>
<dbReference type="SUPFAM" id="SSF53383">
    <property type="entry name" value="PLP-dependent transferases"/>
    <property type="match status" value="1"/>
</dbReference>
<comment type="similarity">
    <text evidence="2">Belongs to the class-I pyridoxal-phosphate-dependent aminotransferase family.</text>
</comment>
<feature type="domain" description="Aminotransferase class I/classII large" evidence="8">
    <location>
        <begin position="39"/>
        <end position="371"/>
    </location>
</feature>
<gene>
    <name evidence="9" type="ORF">SAMN05428998_10686</name>
</gene>
<evidence type="ECO:0000256" key="4">
    <source>
        <dbReference type="ARBA" id="ARBA00022576"/>
    </source>
</evidence>
<comment type="catalytic activity">
    <reaction evidence="7">
        <text>L-aspartate + 2-oxoglutarate = oxaloacetate + L-glutamate</text>
        <dbReference type="Rhea" id="RHEA:21824"/>
        <dbReference type="ChEBI" id="CHEBI:16452"/>
        <dbReference type="ChEBI" id="CHEBI:16810"/>
        <dbReference type="ChEBI" id="CHEBI:29985"/>
        <dbReference type="ChEBI" id="CHEBI:29991"/>
        <dbReference type="EC" id="2.6.1.1"/>
    </reaction>
</comment>
<dbReference type="InterPro" id="IPR015424">
    <property type="entry name" value="PyrdxlP-dep_Trfase"/>
</dbReference>
<accession>A0A1Y6BS64</accession>
<reference evidence="9 10" key="1">
    <citation type="submission" date="2017-04" db="EMBL/GenBank/DDBJ databases">
        <authorList>
            <person name="Afonso C.L."/>
            <person name="Miller P.J."/>
            <person name="Scott M.A."/>
            <person name="Spackman E."/>
            <person name="Goraichik I."/>
            <person name="Dimitrov K.M."/>
            <person name="Suarez D.L."/>
            <person name="Swayne D.E."/>
        </authorList>
    </citation>
    <scope>NUCLEOTIDE SEQUENCE [LARGE SCALE GENOMIC DNA]</scope>
    <source>
        <strain evidence="9 10">USBA 355</strain>
    </source>
</reference>